<evidence type="ECO:0000313" key="5">
    <source>
        <dbReference type="EMBL" id="SUY94522.1"/>
    </source>
</evidence>
<sequence>MSLARLCYDTLLAEGEKARLAAQAGVVTDALERIVEANTYLSGIGFESSGLAGAHAIHNGFTILEECHHLYHGEKVAFGTLAQLVLQNSPLEEIETVMGFCEKVGLPITLAQMGVKEGIESKIHAVAKATCAEGETIHNMPFPVTADSVYAAILTADLLGQQWLAR</sequence>
<dbReference type="EMBL" id="UIGT01000009">
    <property type="protein sequence ID" value="SUY94522.1"/>
    <property type="molecule type" value="Genomic_DNA"/>
</dbReference>
<reference evidence="5 6" key="1">
    <citation type="submission" date="2018-06" db="EMBL/GenBank/DDBJ databases">
        <authorList>
            <consortium name="Pathogen Informatics"/>
            <person name="Doyle S."/>
        </authorList>
    </citation>
    <scope>NUCLEOTIDE SEQUENCE [LARGE SCALE GENOMIC DNA]</scope>
    <source>
        <strain evidence="5 6">NCTC8782</strain>
    </source>
</reference>
<dbReference type="PANTHER" id="PTHR43616">
    <property type="entry name" value="GLYCEROL DEHYDROGENASE"/>
    <property type="match status" value="1"/>
</dbReference>
<dbReference type="InterPro" id="IPR018211">
    <property type="entry name" value="ADH_Fe_CS"/>
</dbReference>
<comment type="caution">
    <text evidence="5">The sequence shown here is derived from an EMBL/GenBank/DDBJ whole genome shotgun (WGS) entry which is preliminary data.</text>
</comment>
<accession>A0A9Q8EEF1</accession>
<organism evidence="5 6">
    <name type="scientific">Citrobacter youngae</name>
    <dbReference type="NCBI Taxonomy" id="133448"/>
    <lineage>
        <taxon>Bacteria</taxon>
        <taxon>Pseudomonadati</taxon>
        <taxon>Pseudomonadota</taxon>
        <taxon>Gammaproteobacteria</taxon>
        <taxon>Enterobacterales</taxon>
        <taxon>Enterobacteriaceae</taxon>
        <taxon>Citrobacter</taxon>
        <taxon>Citrobacter freundii complex</taxon>
    </lineage>
</organism>
<dbReference type="GO" id="GO:0046872">
    <property type="term" value="F:metal ion binding"/>
    <property type="evidence" value="ECO:0007669"/>
    <property type="project" value="UniProtKB-KW"/>
</dbReference>
<keyword evidence="4" id="KW-0520">NAD</keyword>
<name>A0A9Q8EEF1_9ENTR</name>
<protein>
    <submittedName>
        <fullName evidence="5">Glycerol dehydrogenase</fullName>
        <ecNumber evidence="5">1.1.1.6</ecNumber>
    </submittedName>
</protein>
<dbReference type="PANTHER" id="PTHR43616:SF5">
    <property type="entry name" value="GLYCEROL DEHYDROGENASE 1"/>
    <property type="match status" value="1"/>
</dbReference>
<keyword evidence="2" id="KW-0479">Metal-binding</keyword>
<evidence type="ECO:0000256" key="2">
    <source>
        <dbReference type="ARBA" id="ARBA00022723"/>
    </source>
</evidence>
<evidence type="ECO:0000313" key="6">
    <source>
        <dbReference type="Proteomes" id="UP000255286"/>
    </source>
</evidence>
<keyword evidence="3 5" id="KW-0560">Oxidoreductase</keyword>
<dbReference type="EC" id="1.1.1.6" evidence="5"/>
<dbReference type="Proteomes" id="UP000255286">
    <property type="component" value="Unassembled WGS sequence"/>
</dbReference>
<dbReference type="GO" id="GO:0008888">
    <property type="term" value="F:glycerol dehydrogenase (NAD+) activity"/>
    <property type="evidence" value="ECO:0007669"/>
    <property type="project" value="UniProtKB-EC"/>
</dbReference>
<dbReference type="PROSITE" id="PS00060">
    <property type="entry name" value="ADH_IRON_2"/>
    <property type="match status" value="1"/>
</dbReference>
<comment type="similarity">
    <text evidence="1">Belongs to the iron-containing alcohol dehydrogenase family.</text>
</comment>
<evidence type="ECO:0000256" key="3">
    <source>
        <dbReference type="ARBA" id="ARBA00023002"/>
    </source>
</evidence>
<dbReference type="SUPFAM" id="SSF56796">
    <property type="entry name" value="Dehydroquinate synthase-like"/>
    <property type="match status" value="1"/>
</dbReference>
<gene>
    <name evidence="5" type="primary">gldA_5</name>
    <name evidence="5" type="ORF">NCTC8782_04956</name>
</gene>
<dbReference type="AlphaFoldDB" id="A0A9Q8EEF1"/>
<dbReference type="GO" id="GO:0005829">
    <property type="term" value="C:cytosol"/>
    <property type="evidence" value="ECO:0007669"/>
    <property type="project" value="TreeGrafter"/>
</dbReference>
<proteinExistence type="inferred from homology"/>
<dbReference type="InterPro" id="IPR016205">
    <property type="entry name" value="Glycerol_DH"/>
</dbReference>
<evidence type="ECO:0000256" key="1">
    <source>
        <dbReference type="ARBA" id="ARBA00007358"/>
    </source>
</evidence>
<dbReference type="Gene3D" id="1.20.1090.10">
    <property type="entry name" value="Dehydroquinate synthase-like - alpha domain"/>
    <property type="match status" value="1"/>
</dbReference>
<evidence type="ECO:0000256" key="4">
    <source>
        <dbReference type="ARBA" id="ARBA00023027"/>
    </source>
</evidence>